<evidence type="ECO:0000256" key="10">
    <source>
        <dbReference type="ARBA" id="ARBA00023136"/>
    </source>
</evidence>
<comment type="similarity">
    <text evidence="12 13">Belongs to the TonB-dependent receptor family.</text>
</comment>
<evidence type="ECO:0000256" key="7">
    <source>
        <dbReference type="ARBA" id="ARBA00023004"/>
    </source>
</evidence>
<comment type="subcellular location">
    <subcellularLocation>
        <location evidence="1 12">Cell outer membrane</location>
        <topology evidence="1 12">Multi-pass membrane protein</topology>
    </subcellularLocation>
</comment>
<evidence type="ECO:0000256" key="5">
    <source>
        <dbReference type="ARBA" id="ARBA00022692"/>
    </source>
</evidence>
<keyword evidence="7" id="KW-0408">Iron</keyword>
<gene>
    <name evidence="18" type="ORF">LZC94_14910</name>
</gene>
<reference evidence="18 19" key="1">
    <citation type="submission" date="2021-12" db="EMBL/GenBank/DDBJ databases">
        <title>Discovery of the Pendulisporaceae a myxobacterial family with distinct sporulation behavior and unique specialized metabolism.</title>
        <authorList>
            <person name="Garcia R."/>
            <person name="Popoff A."/>
            <person name="Bader C.D."/>
            <person name="Loehr J."/>
            <person name="Walesch S."/>
            <person name="Walt C."/>
            <person name="Boldt J."/>
            <person name="Bunk B."/>
            <person name="Haeckl F.J.F.P.J."/>
            <person name="Gunesch A.P."/>
            <person name="Birkelbach J."/>
            <person name="Nuebel U."/>
            <person name="Pietschmann T."/>
            <person name="Bach T."/>
            <person name="Mueller R."/>
        </authorList>
    </citation>
    <scope>NUCLEOTIDE SEQUENCE [LARGE SCALE GENOMIC DNA]</scope>
    <source>
        <strain evidence="18 19">MSr11954</strain>
    </source>
</reference>
<evidence type="ECO:0000256" key="9">
    <source>
        <dbReference type="ARBA" id="ARBA00023077"/>
    </source>
</evidence>
<feature type="region of interest" description="Disordered" evidence="14">
    <location>
        <begin position="30"/>
        <end position="56"/>
    </location>
</feature>
<dbReference type="InterPro" id="IPR000531">
    <property type="entry name" value="Beta-barrel_TonB"/>
</dbReference>
<dbReference type="PANTHER" id="PTHR32552">
    <property type="entry name" value="FERRICHROME IRON RECEPTOR-RELATED"/>
    <property type="match status" value="1"/>
</dbReference>
<accession>A0ABZ2M7N4</accession>
<keyword evidence="8" id="KW-0406">Ion transport</keyword>
<evidence type="ECO:0000256" key="4">
    <source>
        <dbReference type="ARBA" id="ARBA00022496"/>
    </source>
</evidence>
<dbReference type="Pfam" id="PF00593">
    <property type="entry name" value="TonB_dep_Rec_b-barrel"/>
    <property type="match status" value="1"/>
</dbReference>
<keyword evidence="18" id="KW-0675">Receptor</keyword>
<evidence type="ECO:0000256" key="6">
    <source>
        <dbReference type="ARBA" id="ARBA00022729"/>
    </source>
</evidence>
<feature type="domain" description="TonB-dependent receptor plug" evidence="17">
    <location>
        <begin position="60"/>
        <end position="161"/>
    </location>
</feature>
<proteinExistence type="inferred from homology"/>
<dbReference type="InterPro" id="IPR037066">
    <property type="entry name" value="Plug_dom_sf"/>
</dbReference>
<protein>
    <submittedName>
        <fullName evidence="18">TonB-dependent receptor</fullName>
    </submittedName>
</protein>
<dbReference type="InterPro" id="IPR039426">
    <property type="entry name" value="TonB-dep_rcpt-like"/>
</dbReference>
<keyword evidence="3 12" id="KW-1134">Transmembrane beta strand</keyword>
<evidence type="ECO:0000256" key="3">
    <source>
        <dbReference type="ARBA" id="ARBA00022452"/>
    </source>
</evidence>
<keyword evidence="9 13" id="KW-0798">TonB box</keyword>
<feature type="compositionally biased region" description="Low complexity" evidence="14">
    <location>
        <begin position="30"/>
        <end position="40"/>
    </location>
</feature>
<evidence type="ECO:0000256" key="8">
    <source>
        <dbReference type="ARBA" id="ARBA00023065"/>
    </source>
</evidence>
<dbReference type="InterPro" id="IPR012910">
    <property type="entry name" value="Plug_dom"/>
</dbReference>
<evidence type="ECO:0000313" key="19">
    <source>
        <dbReference type="Proteomes" id="UP001370348"/>
    </source>
</evidence>
<evidence type="ECO:0000313" key="18">
    <source>
        <dbReference type="EMBL" id="WXB18518.1"/>
    </source>
</evidence>
<dbReference type="PROSITE" id="PS52016">
    <property type="entry name" value="TONB_DEPENDENT_REC_3"/>
    <property type="match status" value="1"/>
</dbReference>
<dbReference type="SUPFAM" id="SSF56935">
    <property type="entry name" value="Porins"/>
    <property type="match status" value="1"/>
</dbReference>
<evidence type="ECO:0000256" key="12">
    <source>
        <dbReference type="PROSITE-ProRule" id="PRU01360"/>
    </source>
</evidence>
<evidence type="ECO:0000256" key="2">
    <source>
        <dbReference type="ARBA" id="ARBA00022448"/>
    </source>
</evidence>
<evidence type="ECO:0000256" key="14">
    <source>
        <dbReference type="SAM" id="MobiDB-lite"/>
    </source>
</evidence>
<evidence type="ECO:0000256" key="1">
    <source>
        <dbReference type="ARBA" id="ARBA00004571"/>
    </source>
</evidence>
<feature type="domain" description="TonB-dependent receptor-like beta-barrel" evidence="16">
    <location>
        <begin position="232"/>
        <end position="668"/>
    </location>
</feature>
<feature type="signal peptide" evidence="15">
    <location>
        <begin position="1"/>
        <end position="25"/>
    </location>
</feature>
<evidence type="ECO:0000256" key="15">
    <source>
        <dbReference type="SAM" id="SignalP"/>
    </source>
</evidence>
<dbReference type="Proteomes" id="UP001370348">
    <property type="component" value="Chromosome"/>
</dbReference>
<dbReference type="PANTHER" id="PTHR32552:SF68">
    <property type="entry name" value="FERRICHROME OUTER MEMBRANE TRANSPORTER_PHAGE RECEPTOR"/>
    <property type="match status" value="1"/>
</dbReference>
<organism evidence="18 19">
    <name type="scientific">Pendulispora albinea</name>
    <dbReference type="NCBI Taxonomy" id="2741071"/>
    <lineage>
        <taxon>Bacteria</taxon>
        <taxon>Pseudomonadati</taxon>
        <taxon>Myxococcota</taxon>
        <taxon>Myxococcia</taxon>
        <taxon>Myxococcales</taxon>
        <taxon>Sorangiineae</taxon>
        <taxon>Pendulisporaceae</taxon>
        <taxon>Pendulispora</taxon>
    </lineage>
</organism>
<dbReference type="InterPro" id="IPR036942">
    <property type="entry name" value="Beta-barrel_TonB_sf"/>
</dbReference>
<evidence type="ECO:0000256" key="13">
    <source>
        <dbReference type="RuleBase" id="RU003357"/>
    </source>
</evidence>
<keyword evidence="19" id="KW-1185">Reference proteome</keyword>
<keyword evidence="2 12" id="KW-0813">Transport</keyword>
<keyword evidence="4" id="KW-0410">Iron transport</keyword>
<dbReference type="Pfam" id="PF07715">
    <property type="entry name" value="Plug"/>
    <property type="match status" value="1"/>
</dbReference>
<dbReference type="Gene3D" id="2.40.170.20">
    <property type="entry name" value="TonB-dependent receptor, beta-barrel domain"/>
    <property type="match status" value="1"/>
</dbReference>
<evidence type="ECO:0000259" key="16">
    <source>
        <dbReference type="Pfam" id="PF00593"/>
    </source>
</evidence>
<evidence type="ECO:0000256" key="11">
    <source>
        <dbReference type="ARBA" id="ARBA00023237"/>
    </source>
</evidence>
<dbReference type="EMBL" id="CP089984">
    <property type="protein sequence ID" value="WXB18518.1"/>
    <property type="molecule type" value="Genomic_DNA"/>
</dbReference>
<sequence>MNRLARASRPALPAFFVSTFASALASAQTATSTPAPGAPADVQVSGRRGPTVGSRMQEPLRDIPATVHVVTDREIEEHGASDVAGAVSWVPGVQPQLEYGGFTSMTIRGFKEFTSVVDGMRDDRYQLADSAPSGNLAGIDRIEVLKGPASALYGYGGIGGVVSILHKLPSRRFGYEGSLSVGGPSSLRRASVGATGPIDDTLAARVDAGIVDDEGFRRNRSTNANITGAVEWRPADRHRVLVRLGYQKFHFSADTGLPTENGKVPDGIALERRFNTPWDYLDGAFYDGRLEYAYTASDHVKLVARAGVSRNPYDYKSAEFLTVGRGQTVDRQWFTLGQEWDAVSAQLEAHVRGTLLVPHRALFGYDFGYLLARPPRFDLRNTDLAPVPFADAPDPQGDYGTTRVGRVTRHQTTHSLFAHDTVKLAEGFKLSLSGRLDRWEYDSTTRMYDTAVTPGGSQTSQDRDLIAATFRAGLVLQPADWLTFYGMTGTGFTPVRTVSADGRTFDPERGREYELGARIDAFERRMHVDLAAYNLRKTDMVVARKANIYEQLGAQSSRGVEASITLESIASFSLRLGYAYTRARYDDYLSSSGNFTGKTPANVPDHTFSAWGKYVFPLGFSAAAGLRVIGNQWADASNTVEMPAYALVSAAVFYAVGPMEIAVNGDNLLGLGRYYVSSINDSQLTPGPPRTVLVSLRYKSRS</sequence>
<dbReference type="Gene3D" id="2.170.130.10">
    <property type="entry name" value="TonB-dependent receptor, plug domain"/>
    <property type="match status" value="1"/>
</dbReference>
<evidence type="ECO:0000259" key="17">
    <source>
        <dbReference type="Pfam" id="PF07715"/>
    </source>
</evidence>
<name>A0ABZ2M7N4_9BACT</name>
<feature type="chain" id="PRO_5046645947" evidence="15">
    <location>
        <begin position="26"/>
        <end position="702"/>
    </location>
</feature>
<keyword evidence="5 12" id="KW-0812">Transmembrane</keyword>
<keyword evidence="11 12" id="KW-0998">Cell outer membrane</keyword>
<keyword evidence="10 12" id="KW-0472">Membrane</keyword>
<dbReference type="RefSeq" id="WP_394828149.1">
    <property type="nucleotide sequence ID" value="NZ_CP089984.1"/>
</dbReference>
<dbReference type="CDD" id="cd01347">
    <property type="entry name" value="ligand_gated_channel"/>
    <property type="match status" value="1"/>
</dbReference>
<keyword evidence="6 15" id="KW-0732">Signal</keyword>